<evidence type="ECO:0000259" key="6">
    <source>
        <dbReference type="Pfam" id="PF16355"/>
    </source>
</evidence>
<evidence type="ECO:0000313" key="8">
    <source>
        <dbReference type="EMBL" id="SLM52505.1"/>
    </source>
</evidence>
<evidence type="ECO:0000256" key="1">
    <source>
        <dbReference type="ARBA" id="ARBA00007401"/>
    </source>
</evidence>
<dbReference type="InterPro" id="IPR006103">
    <property type="entry name" value="Glyco_hydro_2_cat"/>
</dbReference>
<accession>A0A1W1IHK2</accession>
<dbReference type="PANTHER" id="PTHR42732">
    <property type="entry name" value="BETA-GALACTOSIDASE"/>
    <property type="match status" value="1"/>
</dbReference>
<keyword evidence="9" id="KW-1185">Reference proteome</keyword>
<dbReference type="Gene3D" id="3.20.20.80">
    <property type="entry name" value="Glycosidases"/>
    <property type="match status" value="1"/>
</dbReference>
<dbReference type="InterPro" id="IPR013783">
    <property type="entry name" value="Ig-like_fold"/>
</dbReference>
<dbReference type="InterPro" id="IPR036156">
    <property type="entry name" value="Beta-gal/glucu_dom_sf"/>
</dbReference>
<evidence type="ECO:0000256" key="3">
    <source>
        <dbReference type="ARBA" id="ARBA00023295"/>
    </source>
</evidence>
<dbReference type="InterPro" id="IPR051913">
    <property type="entry name" value="GH2_Domain-Containing"/>
</dbReference>
<evidence type="ECO:0000259" key="7">
    <source>
        <dbReference type="Pfam" id="PF18565"/>
    </source>
</evidence>
<evidence type="ECO:0000259" key="5">
    <source>
        <dbReference type="Pfam" id="PF02836"/>
    </source>
</evidence>
<dbReference type="InterPro" id="IPR032311">
    <property type="entry name" value="DUF4982"/>
</dbReference>
<dbReference type="SUPFAM" id="SSF49785">
    <property type="entry name" value="Galactose-binding domain-like"/>
    <property type="match status" value="1"/>
</dbReference>
<dbReference type="InterPro" id="IPR006102">
    <property type="entry name" value="Ig-like_GH2"/>
</dbReference>
<protein>
    <submittedName>
        <fullName evidence="8">Uncharacterized protein</fullName>
    </submittedName>
</protein>
<evidence type="ECO:0000259" key="4">
    <source>
        <dbReference type="Pfam" id="PF00703"/>
    </source>
</evidence>
<dbReference type="InterPro" id="IPR040605">
    <property type="entry name" value="Glyco_hydro2_dom5"/>
</dbReference>
<feature type="domain" description="DUF4982" evidence="6">
    <location>
        <begin position="641"/>
        <end position="696"/>
    </location>
</feature>
<dbReference type="Pfam" id="PF02836">
    <property type="entry name" value="Glyco_hydro_2_C"/>
    <property type="match status" value="1"/>
</dbReference>
<dbReference type="EMBL" id="FWEY01000007">
    <property type="protein sequence ID" value="SLM52505.1"/>
    <property type="molecule type" value="Genomic_DNA"/>
</dbReference>
<feature type="domain" description="Glycoside hydrolase family 2 catalytic" evidence="5">
    <location>
        <begin position="278"/>
        <end position="455"/>
    </location>
</feature>
<gene>
    <name evidence="8" type="ORF">TPAS_2199</name>
</gene>
<dbReference type="PRINTS" id="PR00132">
    <property type="entry name" value="GLHYDRLASE2"/>
</dbReference>
<dbReference type="SUPFAM" id="SSF51445">
    <property type="entry name" value="(Trans)glycosidases"/>
    <property type="match status" value="1"/>
</dbReference>
<dbReference type="Pfam" id="PF16355">
    <property type="entry name" value="DUF4982"/>
    <property type="match status" value="1"/>
</dbReference>
<dbReference type="Proteomes" id="UP000195985">
    <property type="component" value="Unassembled WGS sequence"/>
</dbReference>
<proteinExistence type="inferred from homology"/>
<name>A0A1W1IHK2_9LACT</name>
<dbReference type="InterPro" id="IPR008979">
    <property type="entry name" value="Galactose-bd-like_sf"/>
</dbReference>
<organism evidence="8 9">
    <name type="scientific">Trichococcus pasteurii</name>
    <dbReference type="NCBI Taxonomy" id="43064"/>
    <lineage>
        <taxon>Bacteria</taxon>
        <taxon>Bacillati</taxon>
        <taxon>Bacillota</taxon>
        <taxon>Bacilli</taxon>
        <taxon>Lactobacillales</taxon>
        <taxon>Carnobacteriaceae</taxon>
        <taxon>Trichococcus</taxon>
    </lineage>
</organism>
<dbReference type="RefSeq" id="WP_086943268.1">
    <property type="nucleotide sequence ID" value="NZ_FONM01000008.1"/>
</dbReference>
<keyword evidence="2" id="KW-0378">Hydrolase</keyword>
<sequence>MIEKKFNDKWKFWENKDSFALVWNVPETAKEITVPHDAMFEKNPHAESLNGGNTGYYDGGFYNYVKTLHAPAEYKEKTVILKFEGVYMNAMVYINGELAGKNMFGYSTFYVPLNDFLRYGEENEIRVQVRNGAMTNSRWYSGGGIYRDVYLLVSDVTHLVPEGIQIKTAEADETLAVLDIATEVKTRKYAPSRVVLETVIRDAEGNEVAKARSPFVLFEQEERVIKQRVTVDNPERWSDENPSLYTCVSNLYVDGKLADEAETTFGIRTLQVDARRGLRVNGETVKLRGACIHHDSGLLGAATYEDAQFRQIKMLKEAGFNAVRMSHHPMAPAMLRACDSLGMYVMDETFDMWNRMKSDYDYGLYFQEWWEKDVTAMVRKDFNHPAVILYSVGNEIPEIGTPHGAKVCHELCAKIKELDVTRFTLAGINGVFAAGDKVDQIVSDVVSDLQQSGEIEGNVNDFMTLMDGHLDEIVVHPAISERLEMACSATDIAGYNYMTARYEGDREAYPNRIMVGSETYPPEIARNWDLVEKLPQVIGDFTWTGWDYLGEAGVGVPAYQWGEGGFGAKFPCQLAYVGDFDITGIRRPLSYFREIVFGLRNDPYITVQNPHRYGEHLIKTPWIMSDNVSSWTWNGCEWNPVIVEVYAPGTEIELFRNGESLGKQASGKAVGYRALFETAYEPGTLMAVAYENGQEIGRMDLTTAGDDRTFVFGQAEIMDELVYVPVAYCDAAGTVATDADQTIRLTVSGDAELIGFGSGNPKPAVNPEKQVTQTFLGRAMIILKKTAAAENVVLTLTAANGATERLKLALSEADAKPKTTIS</sequence>
<dbReference type="AlphaFoldDB" id="A0A1W1IHK2"/>
<comment type="similarity">
    <text evidence="1">Belongs to the glycosyl hydrolase 2 family.</text>
</comment>
<dbReference type="Pfam" id="PF00703">
    <property type="entry name" value="Glyco_hydro_2"/>
    <property type="match status" value="1"/>
</dbReference>
<feature type="domain" description="Glycoside hydrolase family 2 immunoglobulin-like beta-sandwich" evidence="4">
    <location>
        <begin position="163"/>
        <end position="268"/>
    </location>
</feature>
<evidence type="ECO:0000313" key="9">
    <source>
        <dbReference type="Proteomes" id="UP000195985"/>
    </source>
</evidence>
<dbReference type="Gene3D" id="2.60.40.10">
    <property type="entry name" value="Immunoglobulins"/>
    <property type="match status" value="3"/>
</dbReference>
<dbReference type="Pfam" id="PF18565">
    <property type="entry name" value="Glyco_hydro2_C5"/>
    <property type="match status" value="1"/>
</dbReference>
<reference evidence="9" key="1">
    <citation type="submission" date="2016-04" db="EMBL/GenBank/DDBJ databases">
        <authorList>
            <person name="Strepis N."/>
        </authorList>
    </citation>
    <scope>NUCLEOTIDE SEQUENCE [LARGE SCALE GENOMIC DNA]</scope>
</reference>
<dbReference type="OrthoDB" id="9762066at2"/>
<dbReference type="InterPro" id="IPR017853">
    <property type="entry name" value="GH"/>
</dbReference>
<dbReference type="GO" id="GO:0004553">
    <property type="term" value="F:hydrolase activity, hydrolyzing O-glycosyl compounds"/>
    <property type="evidence" value="ECO:0007669"/>
    <property type="project" value="InterPro"/>
</dbReference>
<dbReference type="Gene3D" id="2.60.120.260">
    <property type="entry name" value="Galactose-binding domain-like"/>
    <property type="match status" value="1"/>
</dbReference>
<dbReference type="GO" id="GO:0005975">
    <property type="term" value="P:carbohydrate metabolic process"/>
    <property type="evidence" value="ECO:0007669"/>
    <property type="project" value="InterPro"/>
</dbReference>
<dbReference type="SUPFAM" id="SSF49303">
    <property type="entry name" value="beta-Galactosidase/glucuronidase domain"/>
    <property type="match status" value="1"/>
</dbReference>
<dbReference type="InterPro" id="IPR006101">
    <property type="entry name" value="Glyco_hydro_2"/>
</dbReference>
<feature type="domain" description="Glycoside hydrolase family 2" evidence="7">
    <location>
        <begin position="719"/>
        <end position="804"/>
    </location>
</feature>
<dbReference type="PANTHER" id="PTHR42732:SF1">
    <property type="entry name" value="BETA-MANNOSIDASE"/>
    <property type="match status" value="1"/>
</dbReference>
<evidence type="ECO:0000256" key="2">
    <source>
        <dbReference type="ARBA" id="ARBA00022801"/>
    </source>
</evidence>
<keyword evidence="3" id="KW-0326">Glycosidase</keyword>
<dbReference type="STRING" id="43064.SAMN04488086_10821"/>